<proteinExistence type="predicted"/>
<sequence>MITVKLPQKAEKLLADMARASGRTIDQVAVEAILDTIEDWQDARIAEERLRDDDGARIPLEDVIRKLEVREAAERRKKPAAE</sequence>
<reference evidence="2" key="1">
    <citation type="submission" date="2016-10" db="EMBL/GenBank/DDBJ databases">
        <authorList>
            <person name="Varghese N."/>
            <person name="Submissions S."/>
        </authorList>
    </citation>
    <scope>NUCLEOTIDE SEQUENCE [LARGE SCALE GENOMIC DNA]</scope>
    <source>
        <strain evidence="2">CGMCC 1.11022</strain>
    </source>
</reference>
<evidence type="ECO:0000313" key="2">
    <source>
        <dbReference type="Proteomes" id="UP000198894"/>
    </source>
</evidence>
<dbReference type="InterPro" id="IPR046257">
    <property type="entry name" value="DUF6290"/>
</dbReference>
<evidence type="ECO:0000313" key="1">
    <source>
        <dbReference type="EMBL" id="SDJ53855.1"/>
    </source>
</evidence>
<dbReference type="RefSeq" id="WP_128180634.1">
    <property type="nucleotide sequence ID" value="NZ_FNEE01000007.1"/>
</dbReference>
<protein>
    <recommendedName>
        <fullName evidence="3">CopG family transcriptional regulator</fullName>
    </recommendedName>
</protein>
<dbReference type="AlphaFoldDB" id="A0A1G8UL01"/>
<dbReference type="Proteomes" id="UP000198894">
    <property type="component" value="Unassembled WGS sequence"/>
</dbReference>
<evidence type="ECO:0008006" key="3">
    <source>
        <dbReference type="Google" id="ProtNLM"/>
    </source>
</evidence>
<organism evidence="1 2">
    <name type="scientific">Mesorhizobium muleiense</name>
    <dbReference type="NCBI Taxonomy" id="1004279"/>
    <lineage>
        <taxon>Bacteria</taxon>
        <taxon>Pseudomonadati</taxon>
        <taxon>Pseudomonadota</taxon>
        <taxon>Alphaproteobacteria</taxon>
        <taxon>Hyphomicrobiales</taxon>
        <taxon>Phyllobacteriaceae</taxon>
        <taxon>Mesorhizobium</taxon>
    </lineage>
</organism>
<dbReference type="Pfam" id="PF19807">
    <property type="entry name" value="DUF6290"/>
    <property type="match status" value="1"/>
</dbReference>
<accession>A0A1G8UL01</accession>
<name>A0A1G8UL01_9HYPH</name>
<dbReference type="EMBL" id="FNEE01000007">
    <property type="protein sequence ID" value="SDJ53855.1"/>
    <property type="molecule type" value="Genomic_DNA"/>
</dbReference>
<keyword evidence="2" id="KW-1185">Reference proteome</keyword>
<gene>
    <name evidence="1" type="ORF">SAMN05428953_1077</name>
</gene>